<protein>
    <recommendedName>
        <fullName evidence="5">CopC domain-containing protein</fullName>
    </recommendedName>
</protein>
<reference evidence="6 7" key="1">
    <citation type="submission" date="2018-09" db="EMBL/GenBank/DDBJ databases">
        <title>Comparative genomics of Leucobacter spp.</title>
        <authorList>
            <person name="Reis A.C."/>
            <person name="Kolvenbach B.A."/>
            <person name="Corvini P.F.X."/>
            <person name="Nunes O.C."/>
        </authorList>
    </citation>
    <scope>NUCLEOTIDE SEQUENCE [LARGE SCALE GENOMIC DNA]</scope>
    <source>
        <strain evidence="6 7">TAN 31504</strain>
    </source>
</reference>
<dbReference type="InterPro" id="IPR014755">
    <property type="entry name" value="Cu-Rt/internalin_Ig-like"/>
</dbReference>
<keyword evidence="4" id="KW-0812">Transmembrane</keyword>
<evidence type="ECO:0000256" key="4">
    <source>
        <dbReference type="SAM" id="Phobius"/>
    </source>
</evidence>
<keyword evidence="2" id="KW-0186">Copper</keyword>
<keyword evidence="1" id="KW-0732">Signal</keyword>
<dbReference type="Pfam" id="PF04234">
    <property type="entry name" value="CopC"/>
    <property type="match status" value="1"/>
</dbReference>
<dbReference type="InterPro" id="IPR014756">
    <property type="entry name" value="Ig_E-set"/>
</dbReference>
<accession>A0ABS1SC57</accession>
<keyword evidence="4" id="KW-1133">Transmembrane helix</keyword>
<evidence type="ECO:0000256" key="3">
    <source>
        <dbReference type="SAM" id="MobiDB-lite"/>
    </source>
</evidence>
<organism evidence="6 7">
    <name type="scientific">Leucobacter chromiireducens subsp. solipictus</name>
    <dbReference type="NCBI Taxonomy" id="398235"/>
    <lineage>
        <taxon>Bacteria</taxon>
        <taxon>Bacillati</taxon>
        <taxon>Actinomycetota</taxon>
        <taxon>Actinomycetes</taxon>
        <taxon>Micrococcales</taxon>
        <taxon>Microbacteriaceae</taxon>
        <taxon>Leucobacter</taxon>
    </lineage>
</organism>
<evidence type="ECO:0000259" key="5">
    <source>
        <dbReference type="Pfam" id="PF04234"/>
    </source>
</evidence>
<dbReference type="Proteomes" id="UP001645859">
    <property type="component" value="Unassembled WGS sequence"/>
</dbReference>
<dbReference type="EMBL" id="QYAC01000001">
    <property type="protein sequence ID" value="MBL3678128.1"/>
    <property type="molecule type" value="Genomic_DNA"/>
</dbReference>
<dbReference type="RefSeq" id="WP_202343362.1">
    <property type="nucleotide sequence ID" value="NZ_BAAAPI010000001.1"/>
</dbReference>
<comment type="caution">
    <text evidence="6">The sequence shown here is derived from an EMBL/GenBank/DDBJ whole genome shotgun (WGS) entry which is preliminary data.</text>
</comment>
<proteinExistence type="predicted"/>
<evidence type="ECO:0000313" key="7">
    <source>
        <dbReference type="Proteomes" id="UP001645859"/>
    </source>
</evidence>
<gene>
    <name evidence="6" type="ORF">D3230_02250</name>
</gene>
<evidence type="ECO:0000256" key="1">
    <source>
        <dbReference type="ARBA" id="ARBA00022729"/>
    </source>
</evidence>
<dbReference type="Gene3D" id="2.60.40.1220">
    <property type="match status" value="1"/>
</dbReference>
<feature type="transmembrane region" description="Helical" evidence="4">
    <location>
        <begin position="185"/>
        <end position="209"/>
    </location>
</feature>
<dbReference type="InterPro" id="IPR007348">
    <property type="entry name" value="CopC_dom"/>
</dbReference>
<name>A0ABS1SC57_9MICO</name>
<dbReference type="SUPFAM" id="SSF81296">
    <property type="entry name" value="E set domains"/>
    <property type="match status" value="1"/>
</dbReference>
<feature type="region of interest" description="Disordered" evidence="3">
    <location>
        <begin position="155"/>
        <end position="179"/>
    </location>
</feature>
<keyword evidence="4" id="KW-0472">Membrane</keyword>
<sequence length="227" mass="22360">MSRPNTRSLTPLDSARARVRTATRRTHGAAAAVLLLAGASLFGVASPALAHDELINTTVVANEASGEAQAFQLTFSNSIIEVGTEILVTGPDGEDAADGGPEIEGPKVTQALAADLAPGDYAAAWRVVSSDGHPIEGVFGIAIAADGSGEIVAAPTPSGTTSETETEITAEGDSAPAEESDGLPVGAIIAIAVGGVAVVAGGVTAAIVANRRRAQGMAADAAPGADS</sequence>
<evidence type="ECO:0000313" key="6">
    <source>
        <dbReference type="EMBL" id="MBL3678128.1"/>
    </source>
</evidence>
<feature type="domain" description="CopC" evidence="5">
    <location>
        <begin position="51"/>
        <end position="139"/>
    </location>
</feature>
<evidence type="ECO:0000256" key="2">
    <source>
        <dbReference type="ARBA" id="ARBA00023008"/>
    </source>
</evidence>
<feature type="compositionally biased region" description="Acidic residues" evidence="3">
    <location>
        <begin position="164"/>
        <end position="179"/>
    </location>
</feature>
<keyword evidence="7" id="KW-1185">Reference proteome</keyword>